<evidence type="ECO:0000313" key="3">
    <source>
        <dbReference type="Proteomes" id="UP000268014"/>
    </source>
</evidence>
<evidence type="ECO:0000256" key="1">
    <source>
        <dbReference type="SAM" id="MobiDB-lite"/>
    </source>
</evidence>
<keyword evidence="3" id="KW-1185">Reference proteome</keyword>
<gene>
    <name evidence="2" type="ORF">HPLM_LOCUS11186</name>
</gene>
<reference evidence="4" key="1">
    <citation type="submission" date="2017-02" db="UniProtKB">
        <authorList>
            <consortium name="WormBaseParasite"/>
        </authorList>
    </citation>
    <scope>IDENTIFICATION</scope>
</reference>
<dbReference type="OrthoDB" id="5873954at2759"/>
<protein>
    <submittedName>
        <fullName evidence="4">P5</fullName>
    </submittedName>
</protein>
<dbReference type="EMBL" id="UZAF01017491">
    <property type="protein sequence ID" value="VDO42182.1"/>
    <property type="molecule type" value="Genomic_DNA"/>
</dbReference>
<feature type="region of interest" description="Disordered" evidence="1">
    <location>
        <begin position="147"/>
        <end position="185"/>
    </location>
</feature>
<evidence type="ECO:0000313" key="2">
    <source>
        <dbReference type="EMBL" id="VDO42182.1"/>
    </source>
</evidence>
<name>A0A0N4WJJ9_HAEPC</name>
<dbReference type="AlphaFoldDB" id="A0A0N4WJJ9"/>
<feature type="region of interest" description="Disordered" evidence="1">
    <location>
        <begin position="1"/>
        <end position="31"/>
    </location>
</feature>
<reference evidence="2 3" key="2">
    <citation type="submission" date="2018-11" db="EMBL/GenBank/DDBJ databases">
        <authorList>
            <consortium name="Pathogen Informatics"/>
        </authorList>
    </citation>
    <scope>NUCLEOTIDE SEQUENCE [LARGE SCALE GENOMIC DNA]</scope>
    <source>
        <strain evidence="2 3">MHpl1</strain>
    </source>
</reference>
<dbReference type="Proteomes" id="UP000268014">
    <property type="component" value="Unassembled WGS sequence"/>
</dbReference>
<dbReference type="WBParaSite" id="HPLM_0001119401-mRNA-1">
    <property type="protein sequence ID" value="HPLM_0001119401-mRNA-1"/>
    <property type="gene ID" value="HPLM_0001119401"/>
</dbReference>
<accession>A0A0N4WJJ9</accession>
<proteinExistence type="predicted"/>
<sequence length="185" mass="20565">DPYETVESPESAESVTTEGTEHGSGEYSRGAAIYPFSERESGLILERSVDNYEIFHHARVGGSRIGVPAKRRSINRLTEDINAMGVAKRTEKQIEQKTRDEIKIMERYGTALASETGKTGGGKMATLPRLTAGQKRVFEAIKERPSRGRIEVGQNPTMESTCKEEMVAQPLTSEQPQQRRAHSKE</sequence>
<dbReference type="OMA" id="VGQNPTM"/>
<evidence type="ECO:0000313" key="4">
    <source>
        <dbReference type="WBParaSite" id="HPLM_0001119401-mRNA-1"/>
    </source>
</evidence>
<organism evidence="4">
    <name type="scientific">Haemonchus placei</name>
    <name type="common">Barber's pole worm</name>
    <dbReference type="NCBI Taxonomy" id="6290"/>
    <lineage>
        <taxon>Eukaryota</taxon>
        <taxon>Metazoa</taxon>
        <taxon>Ecdysozoa</taxon>
        <taxon>Nematoda</taxon>
        <taxon>Chromadorea</taxon>
        <taxon>Rhabditida</taxon>
        <taxon>Rhabditina</taxon>
        <taxon>Rhabditomorpha</taxon>
        <taxon>Strongyloidea</taxon>
        <taxon>Trichostrongylidae</taxon>
        <taxon>Haemonchus</taxon>
    </lineage>
</organism>